<dbReference type="eggNOG" id="ENOG5030TQ5">
    <property type="taxonomic scope" value="Bacteria"/>
</dbReference>
<dbReference type="AlphaFoldDB" id="Q7U700"/>
<dbReference type="EMBL" id="BX569692">
    <property type="protein sequence ID" value="CAE07701.1"/>
    <property type="molecule type" value="Genomic_DNA"/>
</dbReference>
<dbReference type="SUPFAM" id="SSF52540">
    <property type="entry name" value="P-loop containing nucleoside triphosphate hydrolases"/>
    <property type="match status" value="1"/>
</dbReference>
<protein>
    <submittedName>
        <fullName evidence="1">Uncharacterized protein</fullName>
    </submittedName>
</protein>
<dbReference type="HOGENOM" id="CLU_620902_0_0_3"/>
<name>Q7U700_PARMW</name>
<keyword evidence="2" id="KW-1185">Reference proteome</keyword>
<gene>
    <name evidence="1" type="ordered locus">SYNW1186</name>
</gene>
<dbReference type="RefSeq" id="WP_011128051.1">
    <property type="nucleotide sequence ID" value="NC_005070.1"/>
</dbReference>
<dbReference type="Pfam" id="PF13481">
    <property type="entry name" value="AAA_25"/>
    <property type="match status" value="1"/>
</dbReference>
<reference evidence="1 2" key="1">
    <citation type="journal article" date="2003" name="Nature">
        <title>The genome of a motile marine Synechococcus.</title>
        <authorList>
            <person name="Palenik B."/>
            <person name="Brahamsha B."/>
            <person name="Larimer F."/>
            <person name="Land M."/>
            <person name="Hauser L."/>
            <person name="Chain P."/>
            <person name="Lamerdin J."/>
            <person name="Regala W."/>
            <person name="Allen E.A."/>
            <person name="McCarren J."/>
            <person name="Paulsen I."/>
            <person name="Dufresne A."/>
            <person name="Partensky F."/>
            <person name="Webb E."/>
            <person name="Waterbury J."/>
        </authorList>
    </citation>
    <scope>NUCLEOTIDE SEQUENCE [LARGE SCALE GENOMIC DNA]</scope>
    <source>
        <strain evidence="1 2">WH8102</strain>
    </source>
</reference>
<evidence type="ECO:0000313" key="1">
    <source>
        <dbReference type="EMBL" id="CAE07701.1"/>
    </source>
</evidence>
<proteinExistence type="predicted"/>
<dbReference type="Gene3D" id="3.40.50.300">
    <property type="entry name" value="P-loop containing nucleotide triphosphate hydrolases"/>
    <property type="match status" value="1"/>
</dbReference>
<sequence>MHAELHAIVDQVEAADPSKRPEAKALSDRVDALAQLHDAAEHHLVAKTPWHERNILLRAQAGELGLSLTGKDLAAVVATARANLRGESEGISPDDVFKIPEERWLAQDLIAARTLTLVVALQKVGKSAVVCNILGELAKGRGEFLERFSLAPPCPKVIIVGTDQPLADWREVMVPNGLMIRTDLDNYRVCDPVVRLYTREHGLHLDEAGIEKITADCEQNPWAVLVLDAFLSLIGPLGLDSDSDAAVQPLQNLLESIAPFNITTVLLHHSSKSRAHERASNASAGRGLSRMASHVVNLHWLNPDAKEDNWVRLTTEGRSSKSVDCVIEQVDRAIWSCHGDSNTISEQLDLSKVRAKLTERHSEVLSLVEEHWMLTSRAMEPAEVAKAMAEELGDNARQKALQALDALANKRLVEKLTRSDHKRGKVVSFQPLKSRRCA</sequence>
<dbReference type="KEGG" id="syw:SYNW1186"/>
<organism evidence="1 2">
    <name type="scientific">Parasynechococcus marenigrum (strain WH8102)</name>
    <dbReference type="NCBI Taxonomy" id="84588"/>
    <lineage>
        <taxon>Bacteria</taxon>
        <taxon>Bacillati</taxon>
        <taxon>Cyanobacteriota</taxon>
        <taxon>Cyanophyceae</taxon>
        <taxon>Synechococcales</taxon>
        <taxon>Prochlorococcaceae</taxon>
        <taxon>Parasynechococcus</taxon>
        <taxon>Parasynechococcus marenigrum</taxon>
    </lineage>
</organism>
<accession>Q7U700</accession>
<dbReference type="Proteomes" id="UP000001422">
    <property type="component" value="Chromosome"/>
</dbReference>
<evidence type="ECO:0000313" key="2">
    <source>
        <dbReference type="Proteomes" id="UP000001422"/>
    </source>
</evidence>
<dbReference type="InterPro" id="IPR027417">
    <property type="entry name" value="P-loop_NTPase"/>
</dbReference>